<evidence type="ECO:0000259" key="8">
    <source>
        <dbReference type="SMART" id="SM00858"/>
    </source>
</evidence>
<name>A0ABY7GHW5_9GAMM</name>
<dbReference type="InterPro" id="IPR041231">
    <property type="entry name" value="FlgA_N"/>
</dbReference>
<evidence type="ECO:0000256" key="3">
    <source>
        <dbReference type="ARBA" id="ARBA00014754"/>
    </source>
</evidence>
<dbReference type="PANTHER" id="PTHR36307">
    <property type="entry name" value="FLAGELLA BASAL BODY P-RING FORMATION PROTEIN FLGA"/>
    <property type="match status" value="1"/>
</dbReference>
<evidence type="ECO:0000313" key="10">
    <source>
        <dbReference type="Proteomes" id="UP001162780"/>
    </source>
</evidence>
<organism evidence="9 10">
    <name type="scientific">Methylomonas rapida</name>
    <dbReference type="NCBI Taxonomy" id="2963939"/>
    <lineage>
        <taxon>Bacteria</taxon>
        <taxon>Pseudomonadati</taxon>
        <taxon>Pseudomonadota</taxon>
        <taxon>Gammaproteobacteria</taxon>
        <taxon>Methylococcales</taxon>
        <taxon>Methylococcaceae</taxon>
        <taxon>Methylomonas</taxon>
    </lineage>
</organism>
<feature type="domain" description="SAF" evidence="8">
    <location>
        <begin position="104"/>
        <end position="166"/>
    </location>
</feature>
<proteinExistence type="inferred from homology"/>
<evidence type="ECO:0000256" key="5">
    <source>
        <dbReference type="ARBA" id="ARBA00022764"/>
    </source>
</evidence>
<dbReference type="Proteomes" id="UP001162780">
    <property type="component" value="Chromosome"/>
</dbReference>
<accession>A0ABY7GHW5</accession>
<evidence type="ECO:0000256" key="1">
    <source>
        <dbReference type="ARBA" id="ARBA00004418"/>
    </source>
</evidence>
<evidence type="ECO:0000313" key="9">
    <source>
        <dbReference type="EMBL" id="WAR44026.1"/>
    </source>
</evidence>
<reference evidence="9" key="1">
    <citation type="submission" date="2022-11" db="EMBL/GenBank/DDBJ databases">
        <title>Methylomonas rapida sp. nov., Carotenoid-Producing Obligate Methanotrophs with High Growth Characteristics and Biotechnological Potential.</title>
        <authorList>
            <person name="Tikhonova E.N."/>
            <person name="Suleimanov R.Z."/>
            <person name="Miroshnikov K."/>
            <person name="Oshkin I.Y."/>
            <person name="Belova S.E."/>
            <person name="Danilova O.V."/>
            <person name="Ashikhmin A."/>
            <person name="Konopkin A."/>
            <person name="But S.Y."/>
            <person name="Khmelenina V.N."/>
            <person name="Kuznetsov N."/>
            <person name="Pimenov N.V."/>
            <person name="Dedysh S.N."/>
        </authorList>
    </citation>
    <scope>NUCLEOTIDE SEQUENCE</scope>
    <source>
        <strain evidence="9">MP1</strain>
    </source>
</reference>
<comment type="function">
    <text evidence="6 7">Involved in the assembly process of the P-ring formation. It may associate with FlgF on the rod constituting a structure essential for the P-ring assembly or may act as a modulator protein for the P-ring assembly.</text>
</comment>
<evidence type="ECO:0000256" key="4">
    <source>
        <dbReference type="ARBA" id="ARBA00022729"/>
    </source>
</evidence>
<sequence length="229" mass="25251">MKTTNFLCLLLMTSQLSWAASTQSLQLVQDGVNSFVQSSLEPSGQYQISSAQIDDRLQLPECDQDLEFFAQSSEIKPGRNTVGIRCNGTNSWTIYSTVLVKSFKDVLVLAKQLNRGERITPAHLKTERRDIATLQQGYIVNPDDVLDKQATRFTPTGSVLNRMHYSEPTLVKRGERVNIQSGKAGLLISTMGVAMMDGIKGQQISVKNATSQRVIQATVLNPGVVTVNF</sequence>
<dbReference type="Gene3D" id="2.30.30.760">
    <property type="match status" value="1"/>
</dbReference>
<dbReference type="SMART" id="SM00858">
    <property type="entry name" value="SAF"/>
    <property type="match status" value="1"/>
</dbReference>
<evidence type="ECO:0000256" key="6">
    <source>
        <dbReference type="ARBA" id="ARBA00025643"/>
    </source>
</evidence>
<keyword evidence="4 7" id="KW-0732">Signal</keyword>
<dbReference type="NCBIfam" id="TIGR03170">
    <property type="entry name" value="flgA_cterm"/>
    <property type="match status" value="1"/>
</dbReference>
<protein>
    <recommendedName>
        <fullName evidence="3 7">Flagella basal body P-ring formation protein FlgA</fullName>
    </recommendedName>
</protein>
<dbReference type="InterPro" id="IPR039246">
    <property type="entry name" value="Flagellar_FlgA"/>
</dbReference>
<dbReference type="RefSeq" id="WP_255189014.1">
    <property type="nucleotide sequence ID" value="NZ_CP113517.1"/>
</dbReference>
<dbReference type="InterPro" id="IPR017585">
    <property type="entry name" value="SAF_FlgA"/>
</dbReference>
<keyword evidence="9" id="KW-0282">Flagellum</keyword>
<dbReference type="Pfam" id="PF13144">
    <property type="entry name" value="ChapFlgA"/>
    <property type="match status" value="1"/>
</dbReference>
<evidence type="ECO:0000256" key="2">
    <source>
        <dbReference type="ARBA" id="ARBA00010474"/>
    </source>
</evidence>
<keyword evidence="9" id="KW-0969">Cilium</keyword>
<dbReference type="CDD" id="cd11614">
    <property type="entry name" value="SAF_CpaB_FlgA_like"/>
    <property type="match status" value="1"/>
</dbReference>
<dbReference type="Pfam" id="PF17656">
    <property type="entry name" value="ChapFlgA_N"/>
    <property type="match status" value="1"/>
</dbReference>
<dbReference type="InterPro" id="IPR013974">
    <property type="entry name" value="SAF"/>
</dbReference>
<feature type="signal peptide" evidence="7">
    <location>
        <begin position="1"/>
        <end position="19"/>
    </location>
</feature>
<evidence type="ECO:0000256" key="7">
    <source>
        <dbReference type="RuleBase" id="RU362063"/>
    </source>
</evidence>
<feature type="chain" id="PRO_5044973796" description="Flagella basal body P-ring formation protein FlgA" evidence="7">
    <location>
        <begin position="20"/>
        <end position="229"/>
    </location>
</feature>
<keyword evidence="5 7" id="KW-0574">Periplasm</keyword>
<dbReference type="Gene3D" id="3.90.1210.10">
    <property type="entry name" value="Antifreeze-like/N-acetylneuraminic acid synthase C-terminal domain"/>
    <property type="match status" value="1"/>
</dbReference>
<keyword evidence="10" id="KW-1185">Reference proteome</keyword>
<comment type="similarity">
    <text evidence="2 7">Belongs to the FlgA family.</text>
</comment>
<gene>
    <name evidence="9" type="primary">flgA</name>
    <name evidence="9" type="ORF">NM686_016855</name>
</gene>
<keyword evidence="7" id="KW-1005">Bacterial flagellum biogenesis</keyword>
<dbReference type="EMBL" id="CP113517">
    <property type="protein sequence ID" value="WAR44026.1"/>
    <property type="molecule type" value="Genomic_DNA"/>
</dbReference>
<keyword evidence="9" id="KW-0966">Cell projection</keyword>
<dbReference type="PANTHER" id="PTHR36307:SF1">
    <property type="entry name" value="FLAGELLA BASAL BODY P-RING FORMATION PROTEIN FLGA"/>
    <property type="match status" value="1"/>
</dbReference>
<comment type="subcellular location">
    <subcellularLocation>
        <location evidence="1 7">Periplasm</location>
    </subcellularLocation>
</comment>